<feature type="compositionally biased region" description="Basic residues" evidence="1">
    <location>
        <begin position="152"/>
        <end position="162"/>
    </location>
</feature>
<reference evidence="2 3" key="1">
    <citation type="journal article" date="2018" name="Front. Plant Sci.">
        <title>Red Clover (Trifolium pratense) and Zigzag Clover (T. medium) - A Picture of Genomic Similarities and Differences.</title>
        <authorList>
            <person name="Dluhosova J."/>
            <person name="Istvanek J."/>
            <person name="Nedelnik J."/>
            <person name="Repkova J."/>
        </authorList>
    </citation>
    <scope>NUCLEOTIDE SEQUENCE [LARGE SCALE GENOMIC DNA]</scope>
    <source>
        <strain evidence="3">cv. 10/8</strain>
        <tissue evidence="2">Leaf</tissue>
    </source>
</reference>
<accession>A0A392NEM6</accession>
<feature type="non-terminal residue" evidence="2">
    <location>
        <position position="174"/>
    </location>
</feature>
<feature type="compositionally biased region" description="Basic and acidic residues" evidence="1">
    <location>
        <begin position="1"/>
        <end position="11"/>
    </location>
</feature>
<dbReference type="EMBL" id="LXQA010035132">
    <property type="protein sequence ID" value="MCH97508.1"/>
    <property type="molecule type" value="Genomic_DNA"/>
</dbReference>
<organism evidence="2 3">
    <name type="scientific">Trifolium medium</name>
    <dbReference type="NCBI Taxonomy" id="97028"/>
    <lineage>
        <taxon>Eukaryota</taxon>
        <taxon>Viridiplantae</taxon>
        <taxon>Streptophyta</taxon>
        <taxon>Embryophyta</taxon>
        <taxon>Tracheophyta</taxon>
        <taxon>Spermatophyta</taxon>
        <taxon>Magnoliopsida</taxon>
        <taxon>eudicotyledons</taxon>
        <taxon>Gunneridae</taxon>
        <taxon>Pentapetalae</taxon>
        <taxon>rosids</taxon>
        <taxon>fabids</taxon>
        <taxon>Fabales</taxon>
        <taxon>Fabaceae</taxon>
        <taxon>Papilionoideae</taxon>
        <taxon>50 kb inversion clade</taxon>
        <taxon>NPAAA clade</taxon>
        <taxon>Hologalegina</taxon>
        <taxon>IRL clade</taxon>
        <taxon>Trifolieae</taxon>
        <taxon>Trifolium</taxon>
    </lineage>
</organism>
<evidence type="ECO:0000313" key="3">
    <source>
        <dbReference type="Proteomes" id="UP000265520"/>
    </source>
</evidence>
<evidence type="ECO:0000313" key="2">
    <source>
        <dbReference type="EMBL" id="MCH97508.1"/>
    </source>
</evidence>
<sequence length="174" mass="20243">MEDNPVKDKQDQFMVKGSNERKDSNTARSKTNSNKKESISETTYEHLDYVIDDDPLGFKNGWSDEIGKLEAQDPLEEVNLAEEGEKPKPTYVSSLLEKSLKQEIIKILKEFKDCFAWEYTYMPGLDRTLVEHRLPLRPGKKPVKKIQDGSHRRWWRRSRQRLKGCSTPSSSEQP</sequence>
<proteinExistence type="predicted"/>
<gene>
    <name evidence="2" type="ORF">A2U01_0018503</name>
</gene>
<dbReference type="Proteomes" id="UP000265520">
    <property type="component" value="Unassembled WGS sequence"/>
</dbReference>
<name>A0A392NEM6_9FABA</name>
<evidence type="ECO:0000256" key="1">
    <source>
        <dbReference type="SAM" id="MobiDB-lite"/>
    </source>
</evidence>
<protein>
    <submittedName>
        <fullName evidence="2">Uncharacterized protein</fullName>
    </submittedName>
</protein>
<keyword evidence="3" id="KW-1185">Reference proteome</keyword>
<feature type="region of interest" description="Disordered" evidence="1">
    <location>
        <begin position="138"/>
        <end position="174"/>
    </location>
</feature>
<comment type="caution">
    <text evidence="2">The sequence shown here is derived from an EMBL/GenBank/DDBJ whole genome shotgun (WGS) entry which is preliminary data.</text>
</comment>
<feature type="region of interest" description="Disordered" evidence="1">
    <location>
        <begin position="1"/>
        <end position="39"/>
    </location>
</feature>
<dbReference type="AlphaFoldDB" id="A0A392NEM6"/>